<feature type="compositionally biased region" description="Basic residues" evidence="1">
    <location>
        <begin position="46"/>
        <end position="57"/>
    </location>
</feature>
<organism evidence="2">
    <name type="scientific">marine sediment metagenome</name>
    <dbReference type="NCBI Taxonomy" id="412755"/>
    <lineage>
        <taxon>unclassified sequences</taxon>
        <taxon>metagenomes</taxon>
        <taxon>ecological metagenomes</taxon>
    </lineage>
</organism>
<accession>A0A0F9BAJ8</accession>
<gene>
    <name evidence="2" type="ORF">LCGC14_2551890</name>
</gene>
<protein>
    <submittedName>
        <fullName evidence="2">Uncharacterized protein</fullName>
    </submittedName>
</protein>
<dbReference type="EMBL" id="LAZR01041904">
    <property type="protein sequence ID" value="KKL10832.1"/>
    <property type="molecule type" value="Genomic_DNA"/>
</dbReference>
<reference evidence="2" key="1">
    <citation type="journal article" date="2015" name="Nature">
        <title>Complex archaea that bridge the gap between prokaryotes and eukaryotes.</title>
        <authorList>
            <person name="Spang A."/>
            <person name="Saw J.H."/>
            <person name="Jorgensen S.L."/>
            <person name="Zaremba-Niedzwiedzka K."/>
            <person name="Martijn J."/>
            <person name="Lind A.E."/>
            <person name="van Eijk R."/>
            <person name="Schleper C."/>
            <person name="Guy L."/>
            <person name="Ettema T.J."/>
        </authorList>
    </citation>
    <scope>NUCLEOTIDE SEQUENCE</scope>
</reference>
<evidence type="ECO:0000256" key="1">
    <source>
        <dbReference type="SAM" id="MobiDB-lite"/>
    </source>
</evidence>
<comment type="caution">
    <text evidence="2">The sequence shown here is derived from an EMBL/GenBank/DDBJ whole genome shotgun (WGS) entry which is preliminary data.</text>
</comment>
<dbReference type="AlphaFoldDB" id="A0A0F9BAJ8"/>
<sequence length="137" mass="15413">MGEMANYMLNGDDCESCGDYIGPGPGYPRNCAACQPEADRSEKEQKRKRAESRKAKKNPTGPFVLRKRDRAWLAMVKAATDHHSGLYNGLSIKEFPTSPRRRLLQADLVAAEIPNNDVHHTRYIITDQGREILKATE</sequence>
<proteinExistence type="predicted"/>
<evidence type="ECO:0000313" key="2">
    <source>
        <dbReference type="EMBL" id="KKL10832.1"/>
    </source>
</evidence>
<name>A0A0F9BAJ8_9ZZZZ</name>
<feature type="region of interest" description="Disordered" evidence="1">
    <location>
        <begin position="35"/>
        <end position="62"/>
    </location>
</feature>